<sequence>MACRRWTKSIACVLNGLFSTAFFPAAGPACALSVPCTDVFFFAAGPACAPSVSCTDVLFVVAVSVPYTDP</sequence>
<dbReference type="EMBL" id="RCML01001765">
    <property type="protein sequence ID" value="KAG2960505.1"/>
    <property type="molecule type" value="Genomic_DNA"/>
</dbReference>
<evidence type="ECO:0000256" key="1">
    <source>
        <dbReference type="SAM" id="SignalP"/>
    </source>
</evidence>
<protein>
    <recommendedName>
        <fullName evidence="8">Secreted protein</fullName>
    </recommendedName>
</protein>
<name>A0A8T1H0V8_9STRA</name>
<dbReference type="Proteomes" id="UP000736787">
    <property type="component" value="Unassembled WGS sequence"/>
</dbReference>
<dbReference type="Proteomes" id="UP000760860">
    <property type="component" value="Unassembled WGS sequence"/>
</dbReference>
<gene>
    <name evidence="2" type="ORF">PC113_g24048</name>
    <name evidence="4" type="ORF">PC115_g22530</name>
    <name evidence="3" type="ORF">PC117_g26729</name>
    <name evidence="5" type="ORF">PC118_g22479</name>
    <name evidence="6" type="ORF">PC129_g24193</name>
</gene>
<evidence type="ECO:0000313" key="2">
    <source>
        <dbReference type="EMBL" id="KAG2807472.1"/>
    </source>
</evidence>
<feature type="chain" id="PRO_5040097098" description="Secreted protein" evidence="1">
    <location>
        <begin position="32"/>
        <end position="70"/>
    </location>
</feature>
<keyword evidence="1" id="KW-0732">Signal</keyword>
<dbReference type="AlphaFoldDB" id="A0A8T1H0V8"/>
<dbReference type="Proteomes" id="UP000735874">
    <property type="component" value="Unassembled WGS sequence"/>
</dbReference>
<dbReference type="EMBL" id="RCMV01003352">
    <property type="protein sequence ID" value="KAG3199103.1"/>
    <property type="molecule type" value="Genomic_DNA"/>
</dbReference>
<evidence type="ECO:0000313" key="3">
    <source>
        <dbReference type="EMBL" id="KAG2879579.1"/>
    </source>
</evidence>
<evidence type="ECO:0008006" key="8">
    <source>
        <dbReference type="Google" id="ProtNLM"/>
    </source>
</evidence>
<organism evidence="6 7">
    <name type="scientific">Phytophthora cactorum</name>
    <dbReference type="NCBI Taxonomy" id="29920"/>
    <lineage>
        <taxon>Eukaryota</taxon>
        <taxon>Sar</taxon>
        <taxon>Stramenopiles</taxon>
        <taxon>Oomycota</taxon>
        <taxon>Peronosporomycetes</taxon>
        <taxon>Peronosporales</taxon>
        <taxon>Peronosporaceae</taxon>
        <taxon>Phytophthora</taxon>
    </lineage>
</organism>
<evidence type="ECO:0000313" key="7">
    <source>
        <dbReference type="Proteomes" id="UP000760860"/>
    </source>
</evidence>
<proteinExistence type="predicted"/>
<comment type="caution">
    <text evidence="6">The sequence shown here is derived from an EMBL/GenBank/DDBJ whole genome shotgun (WGS) entry which is preliminary data.</text>
</comment>
<dbReference type="EMBL" id="RCMG01002686">
    <property type="protein sequence ID" value="KAG2807472.1"/>
    <property type="molecule type" value="Genomic_DNA"/>
</dbReference>
<dbReference type="EMBL" id="RCMI01001882">
    <property type="protein sequence ID" value="KAG2880320.1"/>
    <property type="molecule type" value="Genomic_DNA"/>
</dbReference>
<evidence type="ECO:0000313" key="4">
    <source>
        <dbReference type="EMBL" id="KAG2880320.1"/>
    </source>
</evidence>
<dbReference type="EMBL" id="RCMK01002637">
    <property type="protein sequence ID" value="KAG2879579.1"/>
    <property type="molecule type" value="Genomic_DNA"/>
</dbReference>
<dbReference type="Proteomes" id="UP000774804">
    <property type="component" value="Unassembled WGS sequence"/>
</dbReference>
<feature type="signal peptide" evidence="1">
    <location>
        <begin position="1"/>
        <end position="31"/>
    </location>
</feature>
<evidence type="ECO:0000313" key="6">
    <source>
        <dbReference type="EMBL" id="KAG3199103.1"/>
    </source>
</evidence>
<reference evidence="6" key="1">
    <citation type="submission" date="2018-05" db="EMBL/GenBank/DDBJ databases">
        <title>Effector identification in a new, highly contiguous assembly of the strawberry crown rot pathogen Phytophthora cactorum.</title>
        <authorList>
            <person name="Armitage A.D."/>
            <person name="Nellist C.F."/>
            <person name="Bates H."/>
            <person name="Vickerstaff R.J."/>
            <person name="Harrison R.J."/>
        </authorList>
    </citation>
    <scope>NUCLEOTIDE SEQUENCE</scope>
    <source>
        <strain evidence="2">15-7</strain>
        <strain evidence="4">4032</strain>
        <strain evidence="3">4040</strain>
        <strain evidence="5">P415</strain>
        <strain evidence="6">P421</strain>
    </source>
</reference>
<accession>A0A8T1H0V8</accession>
<dbReference type="VEuPathDB" id="FungiDB:PC110_g18493"/>
<evidence type="ECO:0000313" key="5">
    <source>
        <dbReference type="EMBL" id="KAG2960505.1"/>
    </source>
</evidence>
<dbReference type="Proteomes" id="UP000697107">
    <property type="component" value="Unassembled WGS sequence"/>
</dbReference>